<dbReference type="RefSeq" id="WP_084430277.1">
    <property type="nucleotide sequence ID" value="NZ_FWXV01000005.1"/>
</dbReference>
<keyword evidence="3" id="KW-0067">ATP-binding</keyword>
<organism evidence="5 6">
    <name type="scientific">Kibdelosporangium aridum</name>
    <dbReference type="NCBI Taxonomy" id="2030"/>
    <lineage>
        <taxon>Bacteria</taxon>
        <taxon>Bacillati</taxon>
        <taxon>Actinomycetota</taxon>
        <taxon>Actinomycetes</taxon>
        <taxon>Pseudonocardiales</taxon>
        <taxon>Pseudonocardiaceae</taxon>
        <taxon>Kibdelosporangium</taxon>
    </lineage>
</organism>
<dbReference type="InterPro" id="IPR027417">
    <property type="entry name" value="P-loop_NTPase"/>
</dbReference>
<dbReference type="Pfam" id="PF08352">
    <property type="entry name" value="oligo_HPY"/>
    <property type="match status" value="1"/>
</dbReference>
<dbReference type="EMBL" id="FWXV01000005">
    <property type="protein sequence ID" value="SMD19375.1"/>
    <property type="molecule type" value="Genomic_DNA"/>
</dbReference>
<dbReference type="Pfam" id="PF00005">
    <property type="entry name" value="ABC_tran"/>
    <property type="match status" value="1"/>
</dbReference>
<dbReference type="PROSITE" id="PS00211">
    <property type="entry name" value="ABC_TRANSPORTER_1"/>
    <property type="match status" value="1"/>
</dbReference>
<dbReference type="InterPro" id="IPR003439">
    <property type="entry name" value="ABC_transporter-like_ATP-bd"/>
</dbReference>
<keyword evidence="6" id="KW-1185">Reference proteome</keyword>
<dbReference type="SUPFAM" id="SSF52540">
    <property type="entry name" value="P-loop containing nucleoside triphosphate hydrolases"/>
    <property type="match status" value="1"/>
</dbReference>
<dbReference type="Proteomes" id="UP000192674">
    <property type="component" value="Unassembled WGS sequence"/>
</dbReference>
<evidence type="ECO:0000313" key="6">
    <source>
        <dbReference type="Proteomes" id="UP000192674"/>
    </source>
</evidence>
<dbReference type="GO" id="GO:0016887">
    <property type="term" value="F:ATP hydrolysis activity"/>
    <property type="evidence" value="ECO:0007669"/>
    <property type="project" value="InterPro"/>
</dbReference>
<dbReference type="AlphaFoldDB" id="A0A1W2FBQ6"/>
<dbReference type="InterPro" id="IPR013563">
    <property type="entry name" value="Oligopep_ABC_C"/>
</dbReference>
<dbReference type="InterPro" id="IPR003593">
    <property type="entry name" value="AAA+_ATPase"/>
</dbReference>
<evidence type="ECO:0000256" key="3">
    <source>
        <dbReference type="ARBA" id="ARBA00022840"/>
    </source>
</evidence>
<sequence>MSAVISASGLVKAFGATRHSKGIVAVDNVSFALGKGKAIGLVGESGSGKSTLARMLVGLTRPDAGTIEIEGRVRAWRERGRAARLRRAKEVQMVFQDPYGSLDRRLTVGAALRDCLRRHHTGESTAGDLMDRVGLASRLLDSRPHQLSGGQRQRVAIAKALAVNPSVLVLDEATSALDVSVQAQILALLNEIRVTTGVSLIFVSHDLAVVGEVTDTILVMYLGKAVEQGETADVLRRPQHPYTEMLLSSAPGPDWQPERVAELRAAFAGEHERVGG</sequence>
<dbReference type="SMART" id="SM00382">
    <property type="entry name" value="AAA"/>
    <property type="match status" value="1"/>
</dbReference>
<dbReference type="PROSITE" id="PS50893">
    <property type="entry name" value="ABC_TRANSPORTER_2"/>
    <property type="match status" value="1"/>
</dbReference>
<dbReference type="OrthoDB" id="2986442at2"/>
<feature type="domain" description="ABC transporter" evidence="4">
    <location>
        <begin position="5"/>
        <end position="247"/>
    </location>
</feature>
<proteinExistence type="predicted"/>
<dbReference type="PANTHER" id="PTHR43776">
    <property type="entry name" value="TRANSPORT ATP-BINDING PROTEIN"/>
    <property type="match status" value="1"/>
</dbReference>
<evidence type="ECO:0000313" key="5">
    <source>
        <dbReference type="EMBL" id="SMD19375.1"/>
    </source>
</evidence>
<dbReference type="InterPro" id="IPR050319">
    <property type="entry name" value="ABC_transp_ATP-bind"/>
</dbReference>
<dbReference type="Gene3D" id="3.40.50.300">
    <property type="entry name" value="P-loop containing nucleotide triphosphate hydrolases"/>
    <property type="match status" value="1"/>
</dbReference>
<keyword evidence="2" id="KW-0547">Nucleotide-binding</keyword>
<accession>A0A1W2FBQ6</accession>
<dbReference type="GO" id="GO:0015833">
    <property type="term" value="P:peptide transport"/>
    <property type="evidence" value="ECO:0007669"/>
    <property type="project" value="InterPro"/>
</dbReference>
<reference evidence="5 6" key="1">
    <citation type="submission" date="2017-04" db="EMBL/GenBank/DDBJ databases">
        <authorList>
            <person name="Afonso C.L."/>
            <person name="Miller P.J."/>
            <person name="Scott M.A."/>
            <person name="Spackman E."/>
            <person name="Goraichik I."/>
            <person name="Dimitrov K.M."/>
            <person name="Suarez D.L."/>
            <person name="Swayne D.E."/>
        </authorList>
    </citation>
    <scope>NUCLEOTIDE SEQUENCE [LARGE SCALE GENOMIC DNA]</scope>
    <source>
        <strain evidence="5 6">DSM 43828</strain>
    </source>
</reference>
<keyword evidence="1" id="KW-0813">Transport</keyword>
<dbReference type="InterPro" id="IPR017871">
    <property type="entry name" value="ABC_transporter-like_CS"/>
</dbReference>
<evidence type="ECO:0000256" key="2">
    <source>
        <dbReference type="ARBA" id="ARBA00022741"/>
    </source>
</evidence>
<protein>
    <submittedName>
        <fullName evidence="5">Oligopeptide/dipeptide transporter, C-terminal region</fullName>
    </submittedName>
</protein>
<dbReference type="GO" id="GO:0005524">
    <property type="term" value="F:ATP binding"/>
    <property type="evidence" value="ECO:0007669"/>
    <property type="project" value="UniProtKB-KW"/>
</dbReference>
<dbReference type="CDD" id="cd03257">
    <property type="entry name" value="ABC_NikE_OppD_transporters"/>
    <property type="match status" value="1"/>
</dbReference>
<evidence type="ECO:0000259" key="4">
    <source>
        <dbReference type="PROSITE" id="PS50893"/>
    </source>
</evidence>
<gene>
    <name evidence="5" type="ORF">SAMN05661093_06125</name>
</gene>
<evidence type="ECO:0000256" key="1">
    <source>
        <dbReference type="ARBA" id="ARBA00022448"/>
    </source>
</evidence>
<name>A0A1W2FBQ6_KIBAR</name>
<dbReference type="GO" id="GO:0055085">
    <property type="term" value="P:transmembrane transport"/>
    <property type="evidence" value="ECO:0007669"/>
    <property type="project" value="UniProtKB-ARBA"/>
</dbReference>